<feature type="domain" description="Type II secretion system protein GspF" evidence="11">
    <location>
        <begin position="271"/>
        <end position="393"/>
    </location>
</feature>
<keyword evidence="13" id="KW-1185">Reference proteome</keyword>
<dbReference type="GO" id="GO:0005886">
    <property type="term" value="C:plasma membrane"/>
    <property type="evidence" value="ECO:0007669"/>
    <property type="project" value="UniProtKB-SubCell"/>
</dbReference>
<evidence type="ECO:0000256" key="8">
    <source>
        <dbReference type="ARBA" id="ARBA00023136"/>
    </source>
</evidence>
<dbReference type="AlphaFoldDB" id="A0A8J7J5Q3"/>
<sequence>MSVFKCKIGGADGRVVEREFEAVNAAILRQSLVEQGFVVFEIKKKAFQFLFDTGNARRKVSNKELLMFNQELLVLLKAGLPIIQALDTILESGARGKLTEILTAIREDVKGGMAFSAAFEKYPRVFPHLYIASIQAGERTGDLPQTLRRYIAFLKRTEGFKGKVVAALFYPAILVTVAVIAVAVLLVQVVPTFSQIYKDSGAALPVPTQMLINFTTMLRHYLPVFIALAVAGAAFFRRWKATETGRFAVDRFKVGLPFIGPMLTRYAVAGFTRTLGTVLGSGIPIVEALRMSVGTLNNRLLEQGLLQAVIKVEEGSKLSSALDSIKLMPPLALRMLSVGESTGSLEEMLGDISDYFEEEIDRNLQVLTTAIEPAIMILMGIVIGGIIITMYLPIFKIANTMG</sequence>
<dbReference type="Pfam" id="PF00482">
    <property type="entry name" value="T2SSF"/>
    <property type="match status" value="2"/>
</dbReference>
<dbReference type="Proteomes" id="UP000636888">
    <property type="component" value="Unassembled WGS sequence"/>
</dbReference>
<accession>A0A8J7J5Q3</accession>
<dbReference type="PRINTS" id="PR00812">
    <property type="entry name" value="BCTERIALGSPF"/>
</dbReference>
<comment type="caution">
    <text evidence="12">The sequence shown here is derived from an EMBL/GenBank/DDBJ whole genome shotgun (WGS) entry which is preliminary data.</text>
</comment>
<evidence type="ECO:0000256" key="5">
    <source>
        <dbReference type="ARBA" id="ARBA00022519"/>
    </source>
</evidence>
<keyword evidence="8 10" id="KW-0472">Membrane</keyword>
<gene>
    <name evidence="12" type="ORF">JFN93_16575</name>
</gene>
<reference evidence="12" key="1">
    <citation type="submission" date="2020-12" db="EMBL/GenBank/DDBJ databases">
        <title>Geomonas sp. Red875, isolated from river sediment.</title>
        <authorList>
            <person name="Xu Z."/>
            <person name="Zhang Z."/>
            <person name="Masuda Y."/>
            <person name="Itoh H."/>
            <person name="Senoo K."/>
        </authorList>
    </citation>
    <scope>NUCLEOTIDE SEQUENCE</scope>
    <source>
        <strain evidence="12">Red875</strain>
    </source>
</reference>
<dbReference type="PROSITE" id="PS00874">
    <property type="entry name" value="T2SP_F"/>
    <property type="match status" value="1"/>
</dbReference>
<keyword evidence="7 10" id="KW-1133">Transmembrane helix</keyword>
<keyword evidence="3 9" id="KW-0813">Transport</keyword>
<feature type="transmembrane region" description="Helical" evidence="10">
    <location>
        <begin position="374"/>
        <end position="394"/>
    </location>
</feature>
<dbReference type="InterPro" id="IPR042094">
    <property type="entry name" value="T2SS_GspF_sf"/>
</dbReference>
<feature type="transmembrane region" description="Helical" evidence="10">
    <location>
        <begin position="164"/>
        <end position="190"/>
    </location>
</feature>
<evidence type="ECO:0000256" key="4">
    <source>
        <dbReference type="ARBA" id="ARBA00022475"/>
    </source>
</evidence>
<evidence type="ECO:0000313" key="12">
    <source>
        <dbReference type="EMBL" id="MBJ6726328.1"/>
    </source>
</evidence>
<organism evidence="12 13">
    <name type="scientific">Geomesophilobacter sediminis</name>
    <dbReference type="NCBI Taxonomy" id="2798584"/>
    <lineage>
        <taxon>Bacteria</taxon>
        <taxon>Pseudomonadati</taxon>
        <taxon>Thermodesulfobacteriota</taxon>
        <taxon>Desulfuromonadia</taxon>
        <taxon>Geobacterales</taxon>
        <taxon>Geobacteraceae</taxon>
        <taxon>Geomesophilobacter</taxon>
    </lineage>
</organism>
<dbReference type="InterPro" id="IPR003004">
    <property type="entry name" value="GspF/PilC"/>
</dbReference>
<evidence type="ECO:0000256" key="3">
    <source>
        <dbReference type="ARBA" id="ARBA00022448"/>
    </source>
</evidence>
<proteinExistence type="inferred from homology"/>
<protein>
    <submittedName>
        <fullName evidence="12">Type II secretion system F family protein</fullName>
    </submittedName>
</protein>
<dbReference type="InterPro" id="IPR001992">
    <property type="entry name" value="T2SS_GspF/T4SS_PilC_CS"/>
</dbReference>
<dbReference type="FunFam" id="1.20.81.30:FF:000001">
    <property type="entry name" value="Type II secretion system protein F"/>
    <property type="match status" value="2"/>
</dbReference>
<comment type="subcellular location">
    <subcellularLocation>
        <location evidence="1">Cell inner membrane</location>
        <topology evidence="1">Multi-pass membrane protein</topology>
    </subcellularLocation>
    <subcellularLocation>
        <location evidence="9">Cell membrane</location>
        <topology evidence="9">Multi-pass membrane protein</topology>
    </subcellularLocation>
</comment>
<keyword evidence="4" id="KW-1003">Cell membrane</keyword>
<evidence type="ECO:0000256" key="10">
    <source>
        <dbReference type="SAM" id="Phobius"/>
    </source>
</evidence>
<dbReference type="EMBL" id="JAEMHM010000013">
    <property type="protein sequence ID" value="MBJ6726328.1"/>
    <property type="molecule type" value="Genomic_DNA"/>
</dbReference>
<dbReference type="RefSeq" id="WP_199385235.1">
    <property type="nucleotide sequence ID" value="NZ_JAEMHM010000013.1"/>
</dbReference>
<dbReference type="InterPro" id="IPR018076">
    <property type="entry name" value="T2SS_GspF_dom"/>
</dbReference>
<feature type="transmembrane region" description="Helical" evidence="10">
    <location>
        <begin position="210"/>
        <end position="236"/>
    </location>
</feature>
<evidence type="ECO:0000313" key="13">
    <source>
        <dbReference type="Proteomes" id="UP000636888"/>
    </source>
</evidence>
<keyword evidence="6 9" id="KW-0812">Transmembrane</keyword>
<evidence type="ECO:0000256" key="9">
    <source>
        <dbReference type="RuleBase" id="RU003923"/>
    </source>
</evidence>
<keyword evidence="5" id="KW-0997">Cell inner membrane</keyword>
<feature type="domain" description="Type II secretion system protein GspF" evidence="11">
    <location>
        <begin position="70"/>
        <end position="191"/>
    </location>
</feature>
<dbReference type="Gene3D" id="1.20.81.30">
    <property type="entry name" value="Type II secretion system (T2SS), domain F"/>
    <property type="match status" value="2"/>
</dbReference>
<evidence type="ECO:0000256" key="2">
    <source>
        <dbReference type="ARBA" id="ARBA00005745"/>
    </source>
</evidence>
<name>A0A8J7J5Q3_9BACT</name>
<evidence type="ECO:0000256" key="6">
    <source>
        <dbReference type="ARBA" id="ARBA00022692"/>
    </source>
</evidence>
<comment type="similarity">
    <text evidence="2 9">Belongs to the GSP F family.</text>
</comment>
<evidence type="ECO:0000259" key="11">
    <source>
        <dbReference type="Pfam" id="PF00482"/>
    </source>
</evidence>
<dbReference type="PANTHER" id="PTHR30012:SF7">
    <property type="entry name" value="PROTEIN TRANSPORT PROTEIN HOFC HOMOLOG"/>
    <property type="match status" value="1"/>
</dbReference>
<evidence type="ECO:0000256" key="7">
    <source>
        <dbReference type="ARBA" id="ARBA00022989"/>
    </source>
</evidence>
<evidence type="ECO:0000256" key="1">
    <source>
        <dbReference type="ARBA" id="ARBA00004429"/>
    </source>
</evidence>
<dbReference type="PANTHER" id="PTHR30012">
    <property type="entry name" value="GENERAL SECRETION PATHWAY PROTEIN"/>
    <property type="match status" value="1"/>
</dbReference>
<dbReference type="GO" id="GO:0015628">
    <property type="term" value="P:protein secretion by the type II secretion system"/>
    <property type="evidence" value="ECO:0007669"/>
    <property type="project" value="TreeGrafter"/>
</dbReference>